<dbReference type="EMBL" id="JACKVH010000017">
    <property type="protein sequence ID" value="MCV7381193.1"/>
    <property type="molecule type" value="Genomic_DNA"/>
</dbReference>
<sequence length="350" mass="37068">MTYRVVQWTTGNVGKASVRAIVANPTLELVGCYAWSPGKAGRDVGELCGIEPMNVKATNDVDALLALRPDCVVYNPMFADVDELVRILGAGINVVGTAGFITGHFLGAGRDRIARACREGGATIFGSGINPGFIQLFAIVSAGLSDRVDRVSMLESVDTTIYNSPATEIPMGFGYPIDQPDLPAITANGSGIFRDGVLLIADALGTELDDVRCAAQYAQTTEDLHLPGDWTIGKGCVAGVDVRWQGIVGGREVIEIRGRWRKGQSLDPDWPLDMGYTIEVQGRPTIKTTLSFLPPPDFAGETLDDYIMLGLTITAMPAIAAIPAVVSAPPGILTYTDLCGVLPRGVLTTG</sequence>
<protein>
    <submittedName>
        <fullName evidence="2">Dihydrodipicolinate reductase</fullName>
    </submittedName>
</protein>
<dbReference type="Proteomes" id="UP001141650">
    <property type="component" value="Unassembled WGS sequence"/>
</dbReference>
<dbReference type="Gene3D" id="3.40.50.720">
    <property type="entry name" value="NAD(P)-binding Rossmann-like Domain"/>
    <property type="match status" value="1"/>
</dbReference>
<dbReference type="SUPFAM" id="SSF51735">
    <property type="entry name" value="NAD(P)-binding Rossmann-fold domains"/>
    <property type="match status" value="1"/>
</dbReference>
<dbReference type="CDD" id="cd24146">
    <property type="entry name" value="nat-AmDH_N_like"/>
    <property type="match status" value="1"/>
</dbReference>
<organism evidence="2 5">
    <name type="scientific">Mycobacterium alsense</name>
    <dbReference type="NCBI Taxonomy" id="324058"/>
    <lineage>
        <taxon>Bacteria</taxon>
        <taxon>Bacillati</taxon>
        <taxon>Actinomycetota</taxon>
        <taxon>Actinomycetes</taxon>
        <taxon>Mycobacteriales</taxon>
        <taxon>Mycobacteriaceae</taxon>
        <taxon>Mycobacterium</taxon>
    </lineage>
</organism>
<evidence type="ECO:0000313" key="4">
    <source>
        <dbReference type="Proteomes" id="UP000192319"/>
    </source>
</evidence>
<dbReference type="InterPro" id="IPR045760">
    <property type="entry name" value="DAP_DH_C"/>
</dbReference>
<dbReference type="Pfam" id="PF19328">
    <property type="entry name" value="DAP_DH_C"/>
    <property type="match status" value="1"/>
</dbReference>
<reference evidence="2" key="2">
    <citation type="submission" date="2020-07" db="EMBL/GenBank/DDBJ databases">
        <authorList>
            <person name="Pettersson B.M.F."/>
            <person name="Behra P.R.K."/>
            <person name="Ramesh M."/>
            <person name="Das S."/>
            <person name="Dasgupta S."/>
            <person name="Kirsebom L.A."/>
        </authorList>
    </citation>
    <scope>NUCLEOTIDE SEQUENCE</scope>
    <source>
        <strain evidence="2">CCUG 55640</strain>
    </source>
</reference>
<reference evidence="3 4" key="1">
    <citation type="submission" date="2017-02" db="EMBL/GenBank/DDBJ databases">
        <title>The new phylogeny of genus Mycobacterium.</title>
        <authorList>
            <person name="Tortoli E."/>
            <person name="Trovato A."/>
            <person name="Cirillo D.M."/>
        </authorList>
    </citation>
    <scope>NUCLEOTIDE SEQUENCE [LARGE SCALE GENOMIC DNA]</scope>
    <source>
        <strain evidence="3 4">DSM 45230</strain>
    </source>
</reference>
<evidence type="ECO:0000313" key="3">
    <source>
        <dbReference type="EMBL" id="OQZ91021.1"/>
    </source>
</evidence>
<dbReference type="EMBL" id="MVHD01000013">
    <property type="protein sequence ID" value="OQZ91021.1"/>
    <property type="molecule type" value="Genomic_DNA"/>
</dbReference>
<feature type="domain" description="2,4-diaminopentanoate dehydrogenase C-terminal" evidence="1">
    <location>
        <begin position="193"/>
        <end position="339"/>
    </location>
</feature>
<dbReference type="RefSeq" id="WP_083137898.1">
    <property type="nucleotide sequence ID" value="NZ_JACKVH010000017.1"/>
</dbReference>
<gene>
    <name evidence="3" type="ORF">BST11_10435</name>
    <name evidence="2" type="ORF">H7K38_21430</name>
</gene>
<accession>A0AA41XS24</accession>
<reference evidence="2" key="3">
    <citation type="journal article" date="2022" name="BMC Genomics">
        <title>Comparative genome analysis of mycobacteria focusing on tRNA and non-coding RNA.</title>
        <authorList>
            <person name="Behra P.R.K."/>
            <person name="Pettersson B.M.F."/>
            <person name="Ramesh M."/>
            <person name="Das S."/>
            <person name="Dasgupta S."/>
            <person name="Kirsebom L.A."/>
        </authorList>
    </citation>
    <scope>NUCLEOTIDE SEQUENCE</scope>
    <source>
        <strain evidence="2">CCUG 55640</strain>
    </source>
</reference>
<name>A0AA41XS24_9MYCO</name>
<evidence type="ECO:0000259" key="1">
    <source>
        <dbReference type="Pfam" id="PF19328"/>
    </source>
</evidence>
<dbReference type="Proteomes" id="UP000192319">
    <property type="component" value="Unassembled WGS sequence"/>
</dbReference>
<dbReference type="InterPro" id="IPR036291">
    <property type="entry name" value="NAD(P)-bd_dom_sf"/>
</dbReference>
<dbReference type="AlphaFoldDB" id="A0AA41XS24"/>
<comment type="caution">
    <text evidence="2">The sequence shown here is derived from an EMBL/GenBank/DDBJ whole genome shotgun (WGS) entry which is preliminary data.</text>
</comment>
<keyword evidence="4" id="KW-1185">Reference proteome</keyword>
<proteinExistence type="predicted"/>
<evidence type="ECO:0000313" key="2">
    <source>
        <dbReference type="EMBL" id="MCV7381193.1"/>
    </source>
</evidence>
<evidence type="ECO:0000313" key="5">
    <source>
        <dbReference type="Proteomes" id="UP001141650"/>
    </source>
</evidence>